<accession>F3ZZG9</accession>
<dbReference type="KEGG" id="mas:Mahau_0576"/>
<dbReference type="STRING" id="697281.Mahau_0576"/>
<dbReference type="HOGENOM" id="CLU_163434_0_0_9"/>
<evidence type="ECO:0000313" key="2">
    <source>
        <dbReference type="Proteomes" id="UP000008457"/>
    </source>
</evidence>
<reference evidence="2" key="1">
    <citation type="submission" date="2010-11" db="EMBL/GenBank/DDBJ databases">
        <title>The complete genome of Mahella australiensis DSM 15567.</title>
        <authorList>
            <consortium name="US DOE Joint Genome Institute (JGI-PGF)"/>
            <person name="Lucas S."/>
            <person name="Copeland A."/>
            <person name="Lapidus A."/>
            <person name="Bruce D."/>
            <person name="Goodwin L."/>
            <person name="Pitluck S."/>
            <person name="Kyrpides N."/>
            <person name="Mavromatis K."/>
            <person name="Pagani I."/>
            <person name="Ivanova N."/>
            <person name="Teshima H."/>
            <person name="Brettin T."/>
            <person name="Detter J.C."/>
            <person name="Han C."/>
            <person name="Tapia R."/>
            <person name="Land M."/>
            <person name="Hauser L."/>
            <person name="Markowitz V."/>
            <person name="Cheng J.-F."/>
            <person name="Hugenholtz P."/>
            <person name="Woyke T."/>
            <person name="Wu D."/>
            <person name="Spring S."/>
            <person name="Pukall R."/>
            <person name="Steenblock K."/>
            <person name="Schneider S."/>
            <person name="Klenk H.-P."/>
            <person name="Eisen J.A."/>
        </authorList>
    </citation>
    <scope>NUCLEOTIDE SEQUENCE [LARGE SCALE GENOMIC DNA]</scope>
    <source>
        <strain evidence="2">DSM 15567 / CIP 107919 / 50-1 BON</strain>
    </source>
</reference>
<dbReference type="OrthoDB" id="2616930at2"/>
<sequence>MTSTPELITRLRKLLNEPIPPGGSEEDTNFLDADIETLLMEAANIYSAAAAGWTMKAGMLQGQIESYTVGQERYDMTGLKDQLEHALTMARQYADMAKISGGSIILKIMPPEVL</sequence>
<dbReference type="EMBL" id="CP002360">
    <property type="protein sequence ID" value="AEE95779.1"/>
    <property type="molecule type" value="Genomic_DNA"/>
</dbReference>
<protein>
    <submittedName>
        <fullName evidence="1">Uncharacterized protein</fullName>
    </submittedName>
</protein>
<dbReference type="AlphaFoldDB" id="F3ZZG9"/>
<reference evidence="1 2" key="2">
    <citation type="journal article" date="2011" name="Stand. Genomic Sci.">
        <title>Complete genome sequence of Mahella australiensis type strain (50-1 BON).</title>
        <authorList>
            <person name="Sikorski J."/>
            <person name="Teshima H."/>
            <person name="Nolan M."/>
            <person name="Lucas S."/>
            <person name="Hammon N."/>
            <person name="Deshpande S."/>
            <person name="Cheng J.F."/>
            <person name="Pitluck S."/>
            <person name="Liolios K."/>
            <person name="Pagani I."/>
            <person name="Ivanova N."/>
            <person name="Huntemann M."/>
            <person name="Mavromatis K."/>
            <person name="Ovchinikova G."/>
            <person name="Pati A."/>
            <person name="Tapia R."/>
            <person name="Han C."/>
            <person name="Goodwin L."/>
            <person name="Chen A."/>
            <person name="Palaniappan K."/>
            <person name="Land M."/>
            <person name="Hauser L."/>
            <person name="Ngatchou-Djao O.D."/>
            <person name="Rohde M."/>
            <person name="Pukall R."/>
            <person name="Spring S."/>
            <person name="Abt B."/>
            <person name="Goker M."/>
            <person name="Detter J.C."/>
            <person name="Woyke T."/>
            <person name="Bristow J."/>
            <person name="Markowitz V."/>
            <person name="Hugenholtz P."/>
            <person name="Eisen J.A."/>
            <person name="Kyrpides N.C."/>
            <person name="Klenk H.P."/>
            <person name="Lapidus A."/>
        </authorList>
    </citation>
    <scope>NUCLEOTIDE SEQUENCE [LARGE SCALE GENOMIC DNA]</scope>
    <source>
        <strain evidence="2">DSM 15567 / CIP 107919 / 50-1 BON</strain>
    </source>
</reference>
<evidence type="ECO:0000313" key="1">
    <source>
        <dbReference type="EMBL" id="AEE95779.1"/>
    </source>
</evidence>
<dbReference type="eggNOG" id="ENOG5032SKF">
    <property type="taxonomic scope" value="Bacteria"/>
</dbReference>
<dbReference type="RefSeq" id="WP_013780212.1">
    <property type="nucleotide sequence ID" value="NC_015520.1"/>
</dbReference>
<keyword evidence="2" id="KW-1185">Reference proteome</keyword>
<gene>
    <name evidence="1" type="ordered locus">Mahau_0576</name>
</gene>
<dbReference type="Proteomes" id="UP000008457">
    <property type="component" value="Chromosome"/>
</dbReference>
<name>F3ZZG9_MAHA5</name>
<organism evidence="1 2">
    <name type="scientific">Mahella australiensis (strain DSM 15567 / CIP 107919 / 50-1 BON)</name>
    <dbReference type="NCBI Taxonomy" id="697281"/>
    <lineage>
        <taxon>Bacteria</taxon>
        <taxon>Bacillati</taxon>
        <taxon>Bacillota</taxon>
        <taxon>Clostridia</taxon>
        <taxon>Thermoanaerobacterales</taxon>
        <taxon>Thermoanaerobacterales Family IV. Incertae Sedis</taxon>
        <taxon>Mahella</taxon>
    </lineage>
</organism>
<proteinExistence type="predicted"/>